<evidence type="ECO:0000313" key="3">
    <source>
        <dbReference type="EMBL" id="TIH37109.1"/>
    </source>
</evidence>
<dbReference type="RefSeq" id="WP_136641921.1">
    <property type="nucleotide sequence ID" value="NZ_QYRT01000013.1"/>
</dbReference>
<evidence type="ECO:0000259" key="2">
    <source>
        <dbReference type="Pfam" id="PF01243"/>
    </source>
</evidence>
<dbReference type="PANTHER" id="PTHR35176">
    <property type="entry name" value="HEME OXYGENASE HI_0854-RELATED"/>
    <property type="match status" value="1"/>
</dbReference>
<dbReference type="GO" id="GO:0070967">
    <property type="term" value="F:coenzyme F420 binding"/>
    <property type="evidence" value="ECO:0007669"/>
    <property type="project" value="TreeGrafter"/>
</dbReference>
<dbReference type="Pfam" id="PF01243">
    <property type="entry name" value="PNPOx_N"/>
    <property type="match status" value="1"/>
</dbReference>
<dbReference type="EMBL" id="QYRT01000013">
    <property type="protein sequence ID" value="TIH37109.1"/>
    <property type="molecule type" value="Genomic_DNA"/>
</dbReference>
<dbReference type="Gene3D" id="2.30.110.10">
    <property type="entry name" value="Electron Transport, Fmn-binding Protein, Chain A"/>
    <property type="match status" value="1"/>
</dbReference>
<evidence type="ECO:0000313" key="4">
    <source>
        <dbReference type="Proteomes" id="UP000306192"/>
    </source>
</evidence>
<dbReference type="AlphaFoldDB" id="A0A4T2C092"/>
<dbReference type="InterPro" id="IPR052019">
    <property type="entry name" value="F420H2_bilvrd_red/Heme_oxyg"/>
</dbReference>
<protein>
    <submittedName>
        <fullName evidence="3">PPOX class F420-dependent oxidoreductase</fullName>
        <ecNumber evidence="3">1.-.-.-</ecNumber>
    </submittedName>
</protein>
<dbReference type="InterPro" id="IPR012349">
    <property type="entry name" value="Split_barrel_FMN-bd"/>
</dbReference>
<name>A0A4T2C092_9MICO</name>
<keyword evidence="4" id="KW-1185">Reference proteome</keyword>
<sequence length="136" mass="14788">MTDQSADNTRFAALGDESFVLLTTFRKTGVPVSTPVWVARDGDALLVITPSESGKVKRLRNSGRVQLQACGRRGTAKAGAPVVDGVAEILPDSETARLRANFRGKYGFEFSIVNFIERLVARQQKPRLIVRITGGV</sequence>
<dbReference type="NCBIfam" id="TIGR03666">
    <property type="entry name" value="Rv2061_F420"/>
    <property type="match status" value="1"/>
</dbReference>
<comment type="caution">
    <text evidence="3">The sequence shown here is derived from an EMBL/GenBank/DDBJ whole genome shotgun (WGS) entry which is preliminary data.</text>
</comment>
<keyword evidence="1 3" id="KW-0560">Oxidoreductase</keyword>
<organism evidence="3 4">
    <name type="scientific">Subtercola vilae</name>
    <dbReference type="NCBI Taxonomy" id="2056433"/>
    <lineage>
        <taxon>Bacteria</taxon>
        <taxon>Bacillati</taxon>
        <taxon>Actinomycetota</taxon>
        <taxon>Actinomycetes</taxon>
        <taxon>Micrococcales</taxon>
        <taxon>Microbacteriaceae</taxon>
        <taxon>Subtercola</taxon>
    </lineage>
</organism>
<proteinExistence type="predicted"/>
<dbReference type="EC" id="1.-.-.-" evidence="3"/>
<reference evidence="3 4" key="1">
    <citation type="journal article" date="2019" name="Microorganisms">
        <title>Systematic Affiliation and Genome Analysis of Subtercola vilae DB165(T) with Particular Emphasis on Cold Adaptation of an Isolate from a High-Altitude Cold Volcano Lake.</title>
        <authorList>
            <person name="Villalobos A.S."/>
            <person name="Wiese J."/>
            <person name="Imhoff J.F."/>
            <person name="Dorador C."/>
            <person name="Keller A."/>
            <person name="Hentschel U."/>
        </authorList>
    </citation>
    <scope>NUCLEOTIDE SEQUENCE [LARGE SCALE GENOMIC DNA]</scope>
    <source>
        <strain evidence="3 4">DB165</strain>
    </source>
</reference>
<accession>A0A4T2C092</accession>
<dbReference type="Proteomes" id="UP000306192">
    <property type="component" value="Unassembled WGS sequence"/>
</dbReference>
<evidence type="ECO:0000256" key="1">
    <source>
        <dbReference type="ARBA" id="ARBA00023002"/>
    </source>
</evidence>
<dbReference type="OrthoDB" id="5738083at2"/>
<feature type="domain" description="Pyridoxamine 5'-phosphate oxidase N-terminal" evidence="2">
    <location>
        <begin position="14"/>
        <end position="106"/>
    </location>
</feature>
<dbReference type="SUPFAM" id="SSF50475">
    <property type="entry name" value="FMN-binding split barrel"/>
    <property type="match status" value="1"/>
</dbReference>
<dbReference type="GO" id="GO:0005829">
    <property type="term" value="C:cytosol"/>
    <property type="evidence" value="ECO:0007669"/>
    <property type="project" value="TreeGrafter"/>
</dbReference>
<dbReference type="PANTHER" id="PTHR35176:SF11">
    <property type="entry name" value="PYRIDOXAMINE 5'-PHOSPHATE OXIDASE FAMILY PROTEIN"/>
    <property type="match status" value="1"/>
</dbReference>
<dbReference type="InterPro" id="IPR019965">
    <property type="entry name" value="PPOX_F420-dep_Rv2061_put"/>
</dbReference>
<gene>
    <name evidence="3" type="ORF">D4765_08805</name>
</gene>
<dbReference type="GO" id="GO:0016627">
    <property type="term" value="F:oxidoreductase activity, acting on the CH-CH group of donors"/>
    <property type="evidence" value="ECO:0007669"/>
    <property type="project" value="TreeGrafter"/>
</dbReference>
<dbReference type="InterPro" id="IPR011576">
    <property type="entry name" value="Pyridox_Oxase_N"/>
</dbReference>